<sequence>MTKFVEEAQHADNHKTEGKSARQQQAIKQDGQQQLDFLPIFDDRSIGVPFVTKEIESDAPFSQWLKKRMANEENPQLSKFLPLVDDRSIGAPFVIKPSLSVWLEKRRAREEAMEDGQPWG</sequence>
<protein>
    <submittedName>
        <fullName evidence="2">Uncharacterized protein</fullName>
    </submittedName>
</protein>
<evidence type="ECO:0000313" key="3">
    <source>
        <dbReference type="Proteomes" id="UP001337655"/>
    </source>
</evidence>
<name>A0AAV9PPX6_9PEZI</name>
<keyword evidence="3" id="KW-1185">Reference proteome</keyword>
<feature type="region of interest" description="Disordered" evidence="1">
    <location>
        <begin position="1"/>
        <end position="29"/>
    </location>
</feature>
<gene>
    <name evidence="2" type="ORF">LTR77_001447</name>
</gene>
<organism evidence="2 3">
    <name type="scientific">Saxophila tyrrhenica</name>
    <dbReference type="NCBI Taxonomy" id="1690608"/>
    <lineage>
        <taxon>Eukaryota</taxon>
        <taxon>Fungi</taxon>
        <taxon>Dikarya</taxon>
        <taxon>Ascomycota</taxon>
        <taxon>Pezizomycotina</taxon>
        <taxon>Dothideomycetes</taxon>
        <taxon>Dothideomycetidae</taxon>
        <taxon>Mycosphaerellales</taxon>
        <taxon>Extremaceae</taxon>
        <taxon>Saxophila</taxon>
    </lineage>
</organism>
<dbReference type="Proteomes" id="UP001337655">
    <property type="component" value="Unassembled WGS sequence"/>
</dbReference>
<dbReference type="GeneID" id="89922795"/>
<reference evidence="2 3" key="1">
    <citation type="submission" date="2023-08" db="EMBL/GenBank/DDBJ databases">
        <title>Black Yeasts Isolated from many extreme environments.</title>
        <authorList>
            <person name="Coleine C."/>
            <person name="Stajich J.E."/>
            <person name="Selbmann L."/>
        </authorList>
    </citation>
    <scope>NUCLEOTIDE SEQUENCE [LARGE SCALE GENOMIC DNA]</scope>
    <source>
        <strain evidence="2 3">CCFEE 5935</strain>
    </source>
</reference>
<proteinExistence type="predicted"/>
<dbReference type="RefSeq" id="XP_064663036.1">
    <property type="nucleotide sequence ID" value="XM_064798709.1"/>
</dbReference>
<accession>A0AAV9PPX6</accession>
<comment type="caution">
    <text evidence="2">The sequence shown here is derived from an EMBL/GenBank/DDBJ whole genome shotgun (WGS) entry which is preliminary data.</text>
</comment>
<feature type="compositionally biased region" description="Basic and acidic residues" evidence="1">
    <location>
        <begin position="1"/>
        <end position="20"/>
    </location>
</feature>
<evidence type="ECO:0000256" key="1">
    <source>
        <dbReference type="SAM" id="MobiDB-lite"/>
    </source>
</evidence>
<dbReference type="EMBL" id="JAVRRT010000002">
    <property type="protein sequence ID" value="KAK5174367.1"/>
    <property type="molecule type" value="Genomic_DNA"/>
</dbReference>
<evidence type="ECO:0000313" key="2">
    <source>
        <dbReference type="EMBL" id="KAK5174367.1"/>
    </source>
</evidence>
<dbReference type="AlphaFoldDB" id="A0AAV9PPX6"/>